<dbReference type="SMART" id="SM00642">
    <property type="entry name" value="Aamy"/>
    <property type="match status" value="1"/>
</dbReference>
<organism evidence="4 5">
    <name type="scientific">Cutaneotrichosporon cavernicola</name>
    <dbReference type="NCBI Taxonomy" id="279322"/>
    <lineage>
        <taxon>Eukaryota</taxon>
        <taxon>Fungi</taxon>
        <taxon>Dikarya</taxon>
        <taxon>Basidiomycota</taxon>
        <taxon>Agaricomycotina</taxon>
        <taxon>Tremellomycetes</taxon>
        <taxon>Trichosporonales</taxon>
        <taxon>Trichosporonaceae</taxon>
        <taxon>Cutaneotrichosporon</taxon>
    </lineage>
</organism>
<dbReference type="InterPro" id="IPR045857">
    <property type="entry name" value="O16G_dom_2"/>
</dbReference>
<keyword evidence="5" id="KW-1185">Reference proteome</keyword>
<dbReference type="GO" id="GO:0004574">
    <property type="term" value="F:oligo-1,6-glucosidase activity"/>
    <property type="evidence" value="ECO:0007669"/>
    <property type="project" value="TreeGrafter"/>
</dbReference>
<gene>
    <name evidence="4" type="primary">MAL6</name>
    <name evidence="4" type="ORF">CcaverHIS019_0202500</name>
</gene>
<name>A0AA48IF43_9TREE</name>
<dbReference type="SUPFAM" id="SSF51445">
    <property type="entry name" value="(Trans)glycosidases"/>
    <property type="match status" value="1"/>
</dbReference>
<dbReference type="CDD" id="cd11332">
    <property type="entry name" value="AmyAc_OligoGlu_TS"/>
    <property type="match status" value="1"/>
</dbReference>
<reference evidence="4" key="1">
    <citation type="journal article" date="2023" name="BMC Genomics">
        <title>Chromosome-level genome assemblies of Cutaneotrichosporon spp. (Trichosporonales, Basidiomycota) reveal imbalanced evolution between nucleotide sequences and chromosome synteny.</title>
        <authorList>
            <person name="Kobayashi Y."/>
            <person name="Kayamori A."/>
            <person name="Aoki K."/>
            <person name="Shiwa Y."/>
            <person name="Matsutani M."/>
            <person name="Fujita N."/>
            <person name="Sugita T."/>
            <person name="Iwasaki W."/>
            <person name="Tanaka N."/>
            <person name="Takashima M."/>
        </authorList>
    </citation>
    <scope>NUCLEOTIDE SEQUENCE</scope>
    <source>
        <strain evidence="4">HIS019</strain>
    </source>
</reference>
<dbReference type="InterPro" id="IPR006047">
    <property type="entry name" value="GH13_cat_dom"/>
</dbReference>
<evidence type="ECO:0000313" key="4">
    <source>
        <dbReference type="EMBL" id="BEI88888.1"/>
    </source>
</evidence>
<dbReference type="Gene3D" id="3.90.400.10">
    <property type="entry name" value="Oligo-1,6-glucosidase, Domain 2"/>
    <property type="match status" value="1"/>
</dbReference>
<dbReference type="RefSeq" id="XP_060454154.1">
    <property type="nucleotide sequence ID" value="XM_060597241.1"/>
</dbReference>
<evidence type="ECO:0000256" key="2">
    <source>
        <dbReference type="ARBA" id="ARBA00026248"/>
    </source>
</evidence>
<dbReference type="PANTHER" id="PTHR10357">
    <property type="entry name" value="ALPHA-AMYLASE FAMILY MEMBER"/>
    <property type="match status" value="1"/>
</dbReference>
<dbReference type="Gene3D" id="3.20.20.80">
    <property type="entry name" value="Glycosidases"/>
    <property type="match status" value="1"/>
</dbReference>
<dbReference type="AlphaFoldDB" id="A0AA48IF43"/>
<dbReference type="PANTHER" id="PTHR10357:SF179">
    <property type="entry name" value="NEUTRAL AND BASIC AMINO ACID TRANSPORT PROTEIN RBAT"/>
    <property type="match status" value="1"/>
</dbReference>
<evidence type="ECO:0000256" key="1">
    <source>
        <dbReference type="ARBA" id="ARBA00008061"/>
    </source>
</evidence>
<accession>A0AA48IF43</accession>
<comment type="similarity">
    <text evidence="1">Belongs to the glycosyl hydrolase 13 family.</text>
</comment>
<dbReference type="GeneID" id="85492759"/>
<dbReference type="GO" id="GO:0033934">
    <property type="term" value="F:glucan 1,4-alpha-maltotriohydrolase activity"/>
    <property type="evidence" value="ECO:0007669"/>
    <property type="project" value="TreeGrafter"/>
</dbReference>
<keyword evidence="2" id="KW-0462">Maltose metabolism</keyword>
<protein>
    <recommendedName>
        <fullName evidence="3">Glycosyl hydrolase family 13 catalytic domain-containing protein</fullName>
    </recommendedName>
</protein>
<feature type="domain" description="Glycosyl hydrolase family 13 catalytic" evidence="3">
    <location>
        <begin position="32"/>
        <end position="450"/>
    </location>
</feature>
<dbReference type="EMBL" id="AP028213">
    <property type="protein sequence ID" value="BEI88888.1"/>
    <property type="molecule type" value="Genomic_DNA"/>
</dbReference>
<proteinExistence type="inferred from homology"/>
<dbReference type="KEGG" id="ccac:CcaHIS019_0202500"/>
<evidence type="ECO:0000313" key="5">
    <source>
        <dbReference type="Proteomes" id="UP001233271"/>
    </source>
</evidence>
<dbReference type="GO" id="GO:0005987">
    <property type="term" value="P:sucrose catabolic process"/>
    <property type="evidence" value="ECO:0007669"/>
    <property type="project" value="TreeGrafter"/>
</dbReference>
<evidence type="ECO:0000259" key="3">
    <source>
        <dbReference type="SMART" id="SM00642"/>
    </source>
</evidence>
<dbReference type="GO" id="GO:0004556">
    <property type="term" value="F:alpha-amylase activity"/>
    <property type="evidence" value="ECO:0007669"/>
    <property type="project" value="TreeGrafter"/>
</dbReference>
<dbReference type="GO" id="GO:0004575">
    <property type="term" value="F:sucrose alpha-glucosidase activity"/>
    <property type="evidence" value="ECO:0007669"/>
    <property type="project" value="TreeGrafter"/>
</dbReference>
<dbReference type="Pfam" id="PF00128">
    <property type="entry name" value="Alpha-amylase"/>
    <property type="match status" value="1"/>
</dbReference>
<dbReference type="InterPro" id="IPR017853">
    <property type="entry name" value="GH"/>
</dbReference>
<dbReference type="Proteomes" id="UP001233271">
    <property type="component" value="Chromosome 2"/>
</dbReference>
<sequence>MSLQPTQTNMTISNANPQTSSADWWRQALVYQIYPRSFMDANGDGIGDLVGITSKIPYLKDLGVDAIWLSPFYPSALKDGGYDVADYRNVDPKIGTLADFDDMTSACKAAGIKVIVDIVPNHSSDDHEWFQAALKAGPGSPERNRYIFRDGLGPNKDQAPADWECMFGGPAWEPVGDGQYYLHLFDASQPDFNWENPEVRADFIKTLRFWADRGVSGFRIDVAHGCSKKVDEILNSNKLHSQEEIASLSLKMLEGTLDDDAHPYLDRNEVFDIYREWRKVFNEYSPPLTAVAEAWVSSKRKPLYASADGLGQAFSFDMLMAPFDPSAFKKIIVDSLDDAAQSGSSTTWVFSNHDVIRHATRHALPDDGGYHETARKYLLNKGKAPVADLELGLRRARAATMMILALPGSAYIYQGEELGLFEVAEMPDEERQDPTFFRKPGVDVGRDGCRIAMPWSGEGKNMGFGPGKRPHLVQPEGYRKLAVDVEDKDPNSTLNLYRKALGLRHELQCAEDLEWLSDDAETVHFKRPNGWEVLVNFGKEARSIPSNRKVALSSGDLVDGAVPTDTAVWLLPA</sequence>
<dbReference type="GO" id="GO:0000025">
    <property type="term" value="P:maltose catabolic process"/>
    <property type="evidence" value="ECO:0007669"/>
    <property type="project" value="TreeGrafter"/>
</dbReference>